<dbReference type="RefSeq" id="WP_345333613.1">
    <property type="nucleotide sequence ID" value="NZ_BAABJZ010000009.1"/>
</dbReference>
<dbReference type="InterPro" id="IPR029044">
    <property type="entry name" value="Nucleotide-diphossugar_trans"/>
</dbReference>
<gene>
    <name evidence="2" type="ORF">GCM10023333_07750</name>
</gene>
<feature type="domain" description="Glycosyltransferase 2-like" evidence="1">
    <location>
        <begin position="17"/>
        <end position="161"/>
    </location>
</feature>
<dbReference type="Proteomes" id="UP001499988">
    <property type="component" value="Unassembled WGS sequence"/>
</dbReference>
<evidence type="ECO:0000313" key="3">
    <source>
        <dbReference type="Proteomes" id="UP001499988"/>
    </source>
</evidence>
<comment type="caution">
    <text evidence="2">The sequence shown here is derived from an EMBL/GenBank/DDBJ whole genome shotgun (WGS) entry which is preliminary data.</text>
</comment>
<dbReference type="PANTHER" id="PTHR22916">
    <property type="entry name" value="GLYCOSYLTRANSFERASE"/>
    <property type="match status" value="1"/>
</dbReference>
<name>A0ABP9EEB7_9GAMM</name>
<accession>A0ABP9EEB7</accession>
<dbReference type="Pfam" id="PF00535">
    <property type="entry name" value="Glycos_transf_2"/>
    <property type="match status" value="1"/>
</dbReference>
<protein>
    <submittedName>
        <fullName evidence="2">Glycosyltransferase family 2 protein</fullName>
    </submittedName>
</protein>
<evidence type="ECO:0000259" key="1">
    <source>
        <dbReference type="Pfam" id="PF00535"/>
    </source>
</evidence>
<dbReference type="SUPFAM" id="SSF53448">
    <property type="entry name" value="Nucleotide-diphospho-sugar transferases"/>
    <property type="match status" value="1"/>
</dbReference>
<proteinExistence type="predicted"/>
<evidence type="ECO:0000313" key="2">
    <source>
        <dbReference type="EMBL" id="GAA4876938.1"/>
    </source>
</evidence>
<dbReference type="PANTHER" id="PTHR22916:SF3">
    <property type="entry name" value="UDP-GLCNAC:BETAGAL BETA-1,3-N-ACETYLGLUCOSAMINYLTRANSFERASE-LIKE PROTEIN 1"/>
    <property type="match status" value="1"/>
</dbReference>
<reference evidence="3" key="1">
    <citation type="journal article" date="2019" name="Int. J. Syst. Evol. Microbiol.">
        <title>The Global Catalogue of Microorganisms (GCM) 10K type strain sequencing project: providing services to taxonomists for standard genome sequencing and annotation.</title>
        <authorList>
            <consortium name="The Broad Institute Genomics Platform"/>
            <consortium name="The Broad Institute Genome Sequencing Center for Infectious Disease"/>
            <person name="Wu L."/>
            <person name="Ma J."/>
        </authorList>
    </citation>
    <scope>NUCLEOTIDE SEQUENCE [LARGE SCALE GENOMIC DNA]</scope>
    <source>
        <strain evidence="3">JCM 18401</strain>
    </source>
</reference>
<keyword evidence="3" id="KW-1185">Reference proteome</keyword>
<dbReference type="Gene3D" id="3.90.550.10">
    <property type="entry name" value="Spore Coat Polysaccharide Biosynthesis Protein SpsA, Chain A"/>
    <property type="match status" value="1"/>
</dbReference>
<dbReference type="EMBL" id="BAABJZ010000009">
    <property type="protein sequence ID" value="GAA4876938.1"/>
    <property type="molecule type" value="Genomic_DNA"/>
</dbReference>
<sequence length="261" mass="30202">MNDHKIINTVCYNPLISIISPTYNSKKFIRETVKSIQGQTYKNWELLITDDCSTDDTWQILGELAEKDSRIKLEKSDVNQGAASSRNASLSRARGDYLAFIDADDIWDNRKLEKQIKFMHEAEIAFSFTSYEIMDENGNRTDKIIDHSVPNSLGYKDMLMKRATLGCSTVMINKNVVGEIRMPLIRTGQDYATWLNVLKSGHRAFCLPVPLTKYRIVSDSISRNKVKKAMRQWQIYREIEKIGLFKSAFYFCNYAYRATMR</sequence>
<dbReference type="InterPro" id="IPR001173">
    <property type="entry name" value="Glyco_trans_2-like"/>
</dbReference>
<organism evidence="2 3">
    <name type="scientific">Ferrimonas pelagia</name>
    <dbReference type="NCBI Taxonomy" id="1177826"/>
    <lineage>
        <taxon>Bacteria</taxon>
        <taxon>Pseudomonadati</taxon>
        <taxon>Pseudomonadota</taxon>
        <taxon>Gammaproteobacteria</taxon>
        <taxon>Alteromonadales</taxon>
        <taxon>Ferrimonadaceae</taxon>
        <taxon>Ferrimonas</taxon>
    </lineage>
</organism>